<gene>
    <name evidence="2" type="primary">txxe 3384</name>
    <name evidence="2" type="ORF">TXXE_17295</name>
</gene>
<evidence type="ECO:0000313" key="2">
    <source>
        <dbReference type="EMBL" id="CAG5091966.1"/>
    </source>
</evidence>
<dbReference type="InterPro" id="IPR019649">
    <property type="entry name" value="DUF2512"/>
</dbReference>
<name>A0ABM8V905_THEXY</name>
<sequence length="112" mass="12592">MKFLFKWVLNGIIVTLMLAWYADVTYLTAFIAASLLTVVAFLIGDMVLLPSTNNAVATISDFLLAAVYLGVIRYFYGWNLSFGEIFIISALVAWAEWLYHRYILGQKLDVAG</sequence>
<organism evidence="2 3">
    <name type="scientific">Thermobacillus xylanilyticus</name>
    <dbReference type="NCBI Taxonomy" id="76633"/>
    <lineage>
        <taxon>Bacteria</taxon>
        <taxon>Bacillati</taxon>
        <taxon>Bacillota</taxon>
        <taxon>Bacilli</taxon>
        <taxon>Bacillales</taxon>
        <taxon>Paenibacillaceae</taxon>
        <taxon>Thermobacillus</taxon>
    </lineage>
</organism>
<feature type="transmembrane region" description="Helical" evidence="1">
    <location>
        <begin position="55"/>
        <end position="76"/>
    </location>
</feature>
<evidence type="ECO:0008006" key="4">
    <source>
        <dbReference type="Google" id="ProtNLM"/>
    </source>
</evidence>
<protein>
    <recommendedName>
        <fullName evidence="4">DUF2512 domain-containing protein</fullName>
    </recommendedName>
</protein>
<feature type="transmembrane region" description="Helical" evidence="1">
    <location>
        <begin position="7"/>
        <end position="22"/>
    </location>
</feature>
<dbReference type="Pfam" id="PF10710">
    <property type="entry name" value="DUF2512"/>
    <property type="match status" value="1"/>
</dbReference>
<proteinExistence type="predicted"/>
<dbReference type="EMBL" id="CAJRAY010000087">
    <property type="protein sequence ID" value="CAG5091966.1"/>
    <property type="molecule type" value="Genomic_DNA"/>
</dbReference>
<dbReference type="Proteomes" id="UP000681526">
    <property type="component" value="Unassembled WGS sequence"/>
</dbReference>
<dbReference type="RefSeq" id="WP_015253233.1">
    <property type="nucleotide sequence ID" value="NZ_CAJRAY010000087.1"/>
</dbReference>
<feature type="transmembrane region" description="Helical" evidence="1">
    <location>
        <begin position="82"/>
        <end position="99"/>
    </location>
</feature>
<comment type="caution">
    <text evidence="2">The sequence shown here is derived from an EMBL/GenBank/DDBJ whole genome shotgun (WGS) entry which is preliminary data.</text>
</comment>
<evidence type="ECO:0000313" key="3">
    <source>
        <dbReference type="Proteomes" id="UP000681526"/>
    </source>
</evidence>
<reference evidence="2 3" key="1">
    <citation type="submission" date="2021-04" db="EMBL/GenBank/DDBJ databases">
        <authorList>
            <person name="Rakotoarivonina H."/>
        </authorList>
    </citation>
    <scope>NUCLEOTIDE SEQUENCE [LARGE SCALE GENOMIC DNA]</scope>
    <source>
        <strain evidence="2 3">XE</strain>
    </source>
</reference>
<evidence type="ECO:0000256" key="1">
    <source>
        <dbReference type="SAM" id="Phobius"/>
    </source>
</evidence>
<keyword evidence="1" id="KW-1133">Transmembrane helix</keyword>
<keyword evidence="1" id="KW-0472">Membrane</keyword>
<feature type="transmembrane region" description="Helical" evidence="1">
    <location>
        <begin position="28"/>
        <end position="48"/>
    </location>
</feature>
<keyword evidence="1" id="KW-0812">Transmembrane</keyword>
<keyword evidence="3" id="KW-1185">Reference proteome</keyword>
<accession>A0ABM8V905</accession>